<keyword evidence="2" id="KW-1185">Reference proteome</keyword>
<gene>
    <name evidence="1" type="ORF">NV381_30000</name>
</gene>
<sequence length="43" mass="5102">MMLTLSGFVGSAFKLMMESNLLHLLFYEVESEQQDEYRKVWVT</sequence>
<dbReference type="EMBL" id="JANQBD010000028">
    <property type="protein sequence ID" value="MCR8635445.1"/>
    <property type="molecule type" value="Genomic_DNA"/>
</dbReference>
<proteinExistence type="predicted"/>
<evidence type="ECO:0000313" key="2">
    <source>
        <dbReference type="Proteomes" id="UP001300012"/>
    </source>
</evidence>
<accession>A0ABT1YTY2</accession>
<organism evidence="1 2">
    <name type="scientific">Paenibacillus radicis</name>
    <name type="common">ex Xue et al. 2023</name>
    <dbReference type="NCBI Taxonomy" id="2972489"/>
    <lineage>
        <taxon>Bacteria</taxon>
        <taxon>Bacillati</taxon>
        <taxon>Bacillota</taxon>
        <taxon>Bacilli</taxon>
        <taxon>Bacillales</taxon>
        <taxon>Paenibacillaceae</taxon>
        <taxon>Paenibacillus</taxon>
    </lineage>
</organism>
<protein>
    <submittedName>
        <fullName evidence="1">Uncharacterized protein</fullName>
    </submittedName>
</protein>
<evidence type="ECO:0000313" key="1">
    <source>
        <dbReference type="EMBL" id="MCR8635445.1"/>
    </source>
</evidence>
<name>A0ABT1YTY2_9BACL</name>
<comment type="caution">
    <text evidence="1">The sequence shown here is derived from an EMBL/GenBank/DDBJ whole genome shotgun (WGS) entry which is preliminary data.</text>
</comment>
<dbReference type="Proteomes" id="UP001300012">
    <property type="component" value="Unassembled WGS sequence"/>
</dbReference>
<reference evidence="1 2" key="1">
    <citation type="submission" date="2022-08" db="EMBL/GenBank/DDBJ databases">
        <title>Paenibacillus endoradicis sp. nov., Paenibacillus radicibacter sp. nov and Paenibacillus pararadicis sp. nov., three cold-adapted plant growth-promoting bacteria isolated from root of Larix gmelinii in Great Khingan.</title>
        <authorList>
            <person name="Xue H."/>
        </authorList>
    </citation>
    <scope>NUCLEOTIDE SEQUENCE [LARGE SCALE GENOMIC DNA]</scope>
    <source>
        <strain evidence="1 2">N5-1-1-5</strain>
    </source>
</reference>
<dbReference type="RefSeq" id="WP_258216995.1">
    <property type="nucleotide sequence ID" value="NZ_JANQBD010000028.1"/>
</dbReference>